<sequence>MKDSKAVGRAQKLEFEEGFDCLNDLCDVATPEVEVLSSYPIPEALGSCVKGNTFKSRKTSCHQTSLMDSCIVEDHWMERSNKWEPRHAHLIVLLVLCGNLRFLTLEKRRRVGEDRKEQVFLLG</sequence>
<evidence type="ECO:0000313" key="1">
    <source>
        <dbReference type="EMBL" id="RPA96973.1"/>
    </source>
</evidence>
<name>A0A3N4JFF6_9PEZI</name>
<dbReference type="EMBL" id="ML120409">
    <property type="protein sequence ID" value="RPA96973.1"/>
    <property type="molecule type" value="Genomic_DNA"/>
</dbReference>
<evidence type="ECO:0000313" key="2">
    <source>
        <dbReference type="Proteomes" id="UP000276215"/>
    </source>
</evidence>
<organism evidence="1 2">
    <name type="scientific">Choiromyces venosus 120613-1</name>
    <dbReference type="NCBI Taxonomy" id="1336337"/>
    <lineage>
        <taxon>Eukaryota</taxon>
        <taxon>Fungi</taxon>
        <taxon>Dikarya</taxon>
        <taxon>Ascomycota</taxon>
        <taxon>Pezizomycotina</taxon>
        <taxon>Pezizomycetes</taxon>
        <taxon>Pezizales</taxon>
        <taxon>Tuberaceae</taxon>
        <taxon>Choiromyces</taxon>
    </lineage>
</organism>
<dbReference type="Proteomes" id="UP000276215">
    <property type="component" value="Unassembled WGS sequence"/>
</dbReference>
<keyword evidence="2" id="KW-1185">Reference proteome</keyword>
<accession>A0A3N4JFF6</accession>
<reference evidence="1 2" key="1">
    <citation type="journal article" date="2018" name="Nat. Ecol. Evol.">
        <title>Pezizomycetes genomes reveal the molecular basis of ectomycorrhizal truffle lifestyle.</title>
        <authorList>
            <person name="Murat C."/>
            <person name="Payen T."/>
            <person name="Noel B."/>
            <person name="Kuo A."/>
            <person name="Morin E."/>
            <person name="Chen J."/>
            <person name="Kohler A."/>
            <person name="Krizsan K."/>
            <person name="Balestrini R."/>
            <person name="Da Silva C."/>
            <person name="Montanini B."/>
            <person name="Hainaut M."/>
            <person name="Levati E."/>
            <person name="Barry K.W."/>
            <person name="Belfiori B."/>
            <person name="Cichocki N."/>
            <person name="Clum A."/>
            <person name="Dockter R.B."/>
            <person name="Fauchery L."/>
            <person name="Guy J."/>
            <person name="Iotti M."/>
            <person name="Le Tacon F."/>
            <person name="Lindquist E.A."/>
            <person name="Lipzen A."/>
            <person name="Malagnac F."/>
            <person name="Mello A."/>
            <person name="Molinier V."/>
            <person name="Miyauchi S."/>
            <person name="Poulain J."/>
            <person name="Riccioni C."/>
            <person name="Rubini A."/>
            <person name="Sitrit Y."/>
            <person name="Splivallo R."/>
            <person name="Traeger S."/>
            <person name="Wang M."/>
            <person name="Zifcakova L."/>
            <person name="Wipf D."/>
            <person name="Zambonelli A."/>
            <person name="Paolocci F."/>
            <person name="Nowrousian M."/>
            <person name="Ottonello S."/>
            <person name="Baldrian P."/>
            <person name="Spatafora J.W."/>
            <person name="Henrissat B."/>
            <person name="Nagy L.G."/>
            <person name="Aury J.M."/>
            <person name="Wincker P."/>
            <person name="Grigoriev I.V."/>
            <person name="Bonfante P."/>
            <person name="Martin F.M."/>
        </authorList>
    </citation>
    <scope>NUCLEOTIDE SEQUENCE [LARGE SCALE GENOMIC DNA]</scope>
    <source>
        <strain evidence="1 2">120613-1</strain>
    </source>
</reference>
<protein>
    <submittedName>
        <fullName evidence="1">Uncharacterized protein</fullName>
    </submittedName>
</protein>
<proteinExistence type="predicted"/>
<dbReference type="AlphaFoldDB" id="A0A3N4JFF6"/>
<gene>
    <name evidence="1" type="ORF">L873DRAFT_1791268</name>
</gene>